<name>A0A164ULP5_9CRUS</name>
<accession>A0A164ULP5</accession>
<evidence type="ECO:0000313" key="2">
    <source>
        <dbReference type="Proteomes" id="UP000076858"/>
    </source>
</evidence>
<dbReference type="AlphaFoldDB" id="A0A164ULP5"/>
<dbReference type="Proteomes" id="UP000076858">
    <property type="component" value="Unassembled WGS sequence"/>
</dbReference>
<sequence length="72" mass="8003">MKLESCNFAKLILAAINEAQNNRELLTSLISRDLALISGNWKSITMDIKVGNTILHQLSKNVVFTLRCGEPC</sequence>
<evidence type="ECO:0000313" key="1">
    <source>
        <dbReference type="EMBL" id="KZS11476.1"/>
    </source>
</evidence>
<proteinExistence type="predicted"/>
<reference evidence="1 2" key="1">
    <citation type="submission" date="2016-03" db="EMBL/GenBank/DDBJ databases">
        <title>EvidentialGene: Evidence-directed Construction of Genes on Genomes.</title>
        <authorList>
            <person name="Gilbert D.G."/>
            <person name="Choi J.-H."/>
            <person name="Mockaitis K."/>
            <person name="Colbourne J."/>
            <person name="Pfrender M."/>
        </authorList>
    </citation>
    <scope>NUCLEOTIDE SEQUENCE [LARGE SCALE GENOMIC DNA]</scope>
    <source>
        <strain evidence="1 2">Xinb3</strain>
        <tissue evidence="1">Complete organism</tissue>
    </source>
</reference>
<keyword evidence="2" id="KW-1185">Reference proteome</keyword>
<dbReference type="EMBL" id="LRGB01001581">
    <property type="protein sequence ID" value="KZS11476.1"/>
    <property type="molecule type" value="Genomic_DNA"/>
</dbReference>
<organism evidence="1 2">
    <name type="scientific">Daphnia magna</name>
    <dbReference type="NCBI Taxonomy" id="35525"/>
    <lineage>
        <taxon>Eukaryota</taxon>
        <taxon>Metazoa</taxon>
        <taxon>Ecdysozoa</taxon>
        <taxon>Arthropoda</taxon>
        <taxon>Crustacea</taxon>
        <taxon>Branchiopoda</taxon>
        <taxon>Diplostraca</taxon>
        <taxon>Cladocera</taxon>
        <taxon>Anomopoda</taxon>
        <taxon>Daphniidae</taxon>
        <taxon>Daphnia</taxon>
    </lineage>
</organism>
<comment type="caution">
    <text evidence="1">The sequence shown here is derived from an EMBL/GenBank/DDBJ whole genome shotgun (WGS) entry which is preliminary data.</text>
</comment>
<protein>
    <submittedName>
        <fullName evidence="1">Uncharacterized protein</fullName>
    </submittedName>
</protein>
<gene>
    <name evidence="1" type="ORF">APZ42_024280</name>
</gene>